<dbReference type="CDD" id="cd09274">
    <property type="entry name" value="RNase_HI_RT_Ty3"/>
    <property type="match status" value="1"/>
</dbReference>
<evidence type="ECO:0000256" key="6">
    <source>
        <dbReference type="ARBA" id="ARBA00022801"/>
    </source>
</evidence>
<proteinExistence type="predicted"/>
<feature type="compositionally biased region" description="Low complexity" evidence="9">
    <location>
        <begin position="1518"/>
        <end position="1532"/>
    </location>
</feature>
<dbReference type="FunFam" id="1.10.340.70:FF:000001">
    <property type="entry name" value="Retrovirus-related Pol polyprotein from transposon gypsy-like Protein"/>
    <property type="match status" value="1"/>
</dbReference>
<dbReference type="PROSITE" id="PS50878">
    <property type="entry name" value="RT_POL"/>
    <property type="match status" value="1"/>
</dbReference>
<dbReference type="Gene3D" id="3.30.420.10">
    <property type="entry name" value="Ribonuclease H-like superfamily/Ribonuclease H"/>
    <property type="match status" value="1"/>
</dbReference>
<evidence type="ECO:0000256" key="5">
    <source>
        <dbReference type="ARBA" id="ARBA00022759"/>
    </source>
</evidence>
<dbReference type="CDD" id="cd01647">
    <property type="entry name" value="RT_LTR"/>
    <property type="match status" value="1"/>
</dbReference>
<dbReference type="PROSITE" id="PS50994">
    <property type="entry name" value="INTEGRASE"/>
    <property type="match status" value="1"/>
</dbReference>
<evidence type="ECO:0000256" key="2">
    <source>
        <dbReference type="ARBA" id="ARBA00022679"/>
    </source>
</evidence>
<dbReference type="OrthoDB" id="3227343at2759"/>
<reference evidence="12 13" key="1">
    <citation type="submission" date="2020-02" db="EMBL/GenBank/DDBJ databases">
        <authorList>
            <person name="Ferguson B K."/>
        </authorList>
    </citation>
    <scope>NUCLEOTIDE SEQUENCE [LARGE SCALE GENOMIC DNA]</scope>
</reference>
<dbReference type="InterPro" id="IPR050951">
    <property type="entry name" value="Retrovirus_Pol_polyprotein"/>
</dbReference>
<dbReference type="InterPro" id="IPR043502">
    <property type="entry name" value="DNA/RNA_pol_sf"/>
</dbReference>
<keyword evidence="3" id="KW-0548">Nucleotidyltransferase</keyword>
<feature type="compositionally biased region" description="Polar residues" evidence="9">
    <location>
        <begin position="43"/>
        <end position="52"/>
    </location>
</feature>
<dbReference type="GO" id="GO:0004519">
    <property type="term" value="F:endonuclease activity"/>
    <property type="evidence" value="ECO:0007669"/>
    <property type="project" value="UniProtKB-KW"/>
</dbReference>
<gene>
    <name evidence="12" type="ORF">TBRA_LOCUS4097</name>
</gene>
<feature type="compositionally biased region" description="Polar residues" evidence="9">
    <location>
        <begin position="19"/>
        <end position="29"/>
    </location>
</feature>
<feature type="compositionally biased region" description="Basic and acidic residues" evidence="9">
    <location>
        <begin position="32"/>
        <end position="42"/>
    </location>
</feature>
<evidence type="ECO:0000259" key="10">
    <source>
        <dbReference type="PROSITE" id="PS50878"/>
    </source>
</evidence>
<dbReference type="EMBL" id="CADCXV010000668">
    <property type="protein sequence ID" value="CAB0032150.1"/>
    <property type="molecule type" value="Genomic_DNA"/>
</dbReference>
<dbReference type="Pfam" id="PF00665">
    <property type="entry name" value="rve"/>
    <property type="match status" value="1"/>
</dbReference>
<keyword evidence="5" id="KW-0255">Endonuclease</keyword>
<dbReference type="GO" id="GO:0016787">
    <property type="term" value="F:hydrolase activity"/>
    <property type="evidence" value="ECO:0007669"/>
    <property type="project" value="UniProtKB-KW"/>
</dbReference>
<dbReference type="EC" id="2.7.7.49" evidence="1"/>
<dbReference type="PANTHER" id="PTHR37984:SF5">
    <property type="entry name" value="PROTEIN NYNRIN-LIKE"/>
    <property type="match status" value="1"/>
</dbReference>
<keyword evidence="4" id="KW-0540">Nuclease</keyword>
<keyword evidence="2" id="KW-0808">Transferase</keyword>
<dbReference type="GO" id="GO:0042575">
    <property type="term" value="C:DNA polymerase complex"/>
    <property type="evidence" value="ECO:0007669"/>
    <property type="project" value="UniProtKB-ARBA"/>
</dbReference>
<dbReference type="InterPro" id="IPR001584">
    <property type="entry name" value="Integrase_cat-core"/>
</dbReference>
<feature type="region of interest" description="Disordered" evidence="9">
    <location>
        <begin position="1449"/>
        <end position="1532"/>
    </location>
</feature>
<dbReference type="SUPFAM" id="SSF53098">
    <property type="entry name" value="Ribonuclease H-like"/>
    <property type="match status" value="1"/>
</dbReference>
<dbReference type="Proteomes" id="UP000479190">
    <property type="component" value="Unassembled WGS sequence"/>
</dbReference>
<dbReference type="InterPro" id="IPR027417">
    <property type="entry name" value="P-loop_NTPase"/>
</dbReference>
<dbReference type="FunFam" id="3.10.20.370:FF:000001">
    <property type="entry name" value="Retrovirus-related Pol polyprotein from transposon 17.6-like protein"/>
    <property type="match status" value="1"/>
</dbReference>
<evidence type="ECO:0000259" key="11">
    <source>
        <dbReference type="PROSITE" id="PS50994"/>
    </source>
</evidence>
<dbReference type="InterPro" id="IPR041373">
    <property type="entry name" value="RT_RNaseH"/>
</dbReference>
<feature type="region of interest" description="Disordered" evidence="9">
    <location>
        <begin position="1"/>
        <end position="54"/>
    </location>
</feature>
<dbReference type="PANTHER" id="PTHR37984">
    <property type="entry name" value="PROTEIN CBG26694"/>
    <property type="match status" value="1"/>
</dbReference>
<dbReference type="Pfam" id="PF17921">
    <property type="entry name" value="Integrase_H2C2"/>
    <property type="match status" value="1"/>
</dbReference>
<dbReference type="SUPFAM" id="SSF56672">
    <property type="entry name" value="DNA/RNA polymerases"/>
    <property type="match status" value="1"/>
</dbReference>
<dbReference type="GO" id="GO:0003964">
    <property type="term" value="F:RNA-directed DNA polymerase activity"/>
    <property type="evidence" value="ECO:0007669"/>
    <property type="project" value="UniProtKB-KW"/>
</dbReference>
<evidence type="ECO:0000313" key="12">
    <source>
        <dbReference type="EMBL" id="CAB0032150.1"/>
    </source>
</evidence>
<keyword evidence="8" id="KW-0175">Coiled coil</keyword>
<dbReference type="InterPro" id="IPR041588">
    <property type="entry name" value="Integrase_H2C2"/>
</dbReference>
<accession>A0A6H5I8Y4</accession>
<keyword evidence="13" id="KW-1185">Reference proteome</keyword>
<keyword evidence="7" id="KW-0695">RNA-directed DNA polymerase</keyword>
<dbReference type="InterPro" id="IPR036397">
    <property type="entry name" value="RNaseH_sf"/>
</dbReference>
<dbReference type="GO" id="GO:0003676">
    <property type="term" value="F:nucleic acid binding"/>
    <property type="evidence" value="ECO:0007669"/>
    <property type="project" value="InterPro"/>
</dbReference>
<evidence type="ECO:0000256" key="8">
    <source>
        <dbReference type="SAM" id="Coils"/>
    </source>
</evidence>
<evidence type="ECO:0000256" key="9">
    <source>
        <dbReference type="SAM" id="MobiDB-lite"/>
    </source>
</evidence>
<dbReference type="GO" id="GO:0015074">
    <property type="term" value="P:DNA integration"/>
    <property type="evidence" value="ECO:0007669"/>
    <property type="project" value="InterPro"/>
</dbReference>
<dbReference type="Gene3D" id="1.10.340.70">
    <property type="match status" value="1"/>
</dbReference>
<dbReference type="InterPro" id="IPR000477">
    <property type="entry name" value="RT_dom"/>
</dbReference>
<evidence type="ECO:0000256" key="7">
    <source>
        <dbReference type="ARBA" id="ARBA00022918"/>
    </source>
</evidence>
<dbReference type="Pfam" id="PF17917">
    <property type="entry name" value="RT_RNaseH"/>
    <property type="match status" value="1"/>
</dbReference>
<dbReference type="Gene3D" id="3.10.10.10">
    <property type="entry name" value="HIV Type 1 Reverse Transcriptase, subunit A, domain 1"/>
    <property type="match status" value="1"/>
</dbReference>
<feature type="compositionally biased region" description="Basic residues" evidence="9">
    <location>
        <begin position="1"/>
        <end position="10"/>
    </location>
</feature>
<keyword evidence="6" id="KW-0378">Hydrolase</keyword>
<organism evidence="12 13">
    <name type="scientific">Trichogramma brassicae</name>
    <dbReference type="NCBI Taxonomy" id="86971"/>
    <lineage>
        <taxon>Eukaryota</taxon>
        <taxon>Metazoa</taxon>
        <taxon>Ecdysozoa</taxon>
        <taxon>Arthropoda</taxon>
        <taxon>Hexapoda</taxon>
        <taxon>Insecta</taxon>
        <taxon>Pterygota</taxon>
        <taxon>Neoptera</taxon>
        <taxon>Endopterygota</taxon>
        <taxon>Hymenoptera</taxon>
        <taxon>Apocrita</taxon>
        <taxon>Proctotrupomorpha</taxon>
        <taxon>Chalcidoidea</taxon>
        <taxon>Trichogrammatidae</taxon>
        <taxon>Trichogramma</taxon>
    </lineage>
</organism>
<feature type="domain" description="Reverse transcriptase" evidence="10">
    <location>
        <begin position="176"/>
        <end position="356"/>
    </location>
</feature>
<feature type="compositionally biased region" description="Basic and acidic residues" evidence="9">
    <location>
        <begin position="1466"/>
        <end position="1477"/>
    </location>
</feature>
<dbReference type="FunFam" id="3.30.420.10:FF:000032">
    <property type="entry name" value="Retrovirus-related Pol polyprotein from transposon 297-like Protein"/>
    <property type="match status" value="1"/>
</dbReference>
<dbReference type="SUPFAM" id="SSF52540">
    <property type="entry name" value="P-loop containing nucleoside triphosphate hydrolases"/>
    <property type="match status" value="1"/>
</dbReference>
<name>A0A6H5I8Y4_9HYME</name>
<dbReference type="FunFam" id="3.30.70.270:FF:000020">
    <property type="entry name" value="Transposon Tf2-6 polyprotein-like Protein"/>
    <property type="match status" value="1"/>
</dbReference>
<dbReference type="Pfam" id="PF00078">
    <property type="entry name" value="RVT_1"/>
    <property type="match status" value="1"/>
</dbReference>
<feature type="coiled-coil region" evidence="8">
    <location>
        <begin position="899"/>
        <end position="926"/>
    </location>
</feature>
<evidence type="ECO:0000256" key="1">
    <source>
        <dbReference type="ARBA" id="ARBA00012493"/>
    </source>
</evidence>
<sequence>MPRVCGKRKRESVGEVATTPDTDNRTSLIASDEQKREAHHQAESPSTVSDNQPLDAKIVVESIRDVPPELSAEQTGQYVIDANANVANQLAESPDKDNNQINIVENESSENAELCSTALSDRDDTNLHAREVPVGCTSWAEHRIIVDESQRPVKQRYYPVSKKLEEDMHSQVRELLAAGHIRRSSSEWSSPVVMVRKANGSYRLCIDYRKLNAVTKVSAYPIPNMDIILRKLQGAKFITTLDLSAAFHQVPMSAGSEKYTAFTVPGLGLFEWTRMPYGVAGGPATFQELADKIIGPEMEPVAFAYIDDIIIATATYAEHLKWLEHVLKRINQAGLTINRDKSFFCRSEVKYLGVIVDKNGFRPDPDKIAPVAEMTAPKTLKQLRRFLGMASWYRKFLENFATIADPLNRLLKKNTKYIWGEEQQAAFERIKALIASAPMLSRPSFEHEFVVQTDASDSGLGAVLTQTIDGEEKVLCFASRTLNKAERNYSVTERECLAVLWAIQKFRPYVEGYRFRVITDHSSLRWLHNLRNPTGKLSRWSLELQQFDYIVEHRKGTNNVVPDALSRLYEDESDEAQVASIIINEKAEDSWYNKLLTKVKTDPTKYPYHKAIGSTLYHYRPDPFIDDVVDDQDAWKLIVPKEKRQQVLSECHEEPTAGHLGRHKTYQRLAMRYYWPSAHRDVTKYVRECQICQQCKVQQLAPAGLMGRRAITRPWSVVAGDTMGPFPRSAQGNEYIIIFMDLFTRWIEAIPVRKANARTIRKHLLERVFLRFGAPEVFHSDNGTEYKNNLVDEFLTERGVIHSTIPIYTANANPVERVNRTYKTMMISYIEENHKTWDKHIYELTFAFNTAVHDSTGVSPAFLNLGRNPEIGHSVRRKEAEAALIAEEDEARIAWAMRMENLSGIRDKATENSQQAQERQAQYYNKKRRDVTFKENDKVWRRNRILSSGAKGIAAKLGRRFRGPCKVSKVLGSNARQDSLYKNHASTTVHIPTLCIAHQVCTDCIQDDNMNNMCNSCGIREYVFQDDPVGQLLDIAIREKTKFKKITCLAHNSARYDSHPLRLLCPPRPSSPASSVREGARRRQRQRIKIHPSRKANICYLPCSFKLTIVAQASPGAMQLEHPSTTIVSGPSGSGKSIWVARYSNNLNLMSNVRLDRILFYYGEWQGSYRKNFHAPSIEFLEGLPQVEDYSKDNDKKKLIIIDDLMRESSNADMIDLFSKGSHHKNLSVIVITQNIFHQGKGQRDMSLNTKYIVLFKNPRDKAQIRHLAQQVYPEDPKFLQEAYADATRLPHSYLFLDLSQSTRDELRFRSCIFSDDEKNYVIAAGDIEDDDENADTLDNEAMRKLARPMPISEIIDAFPKNHRRSLRRRSRQFDQHLLYYPATNSYTSIATSVYRHSSAIRRLLFCASLREEITADEEAPNGPGDASPPTYESLFRPQFSENTISAANSVREAEKPSGNISKPAALEKSEMQDKSPTEVIPTPTSPGAKASSPEIEKLAIESIHPSNIGPDEVQTRASSESEASSNSMSKF</sequence>
<evidence type="ECO:0000256" key="4">
    <source>
        <dbReference type="ARBA" id="ARBA00022722"/>
    </source>
</evidence>
<evidence type="ECO:0000256" key="3">
    <source>
        <dbReference type="ARBA" id="ARBA00022695"/>
    </source>
</evidence>
<evidence type="ECO:0000313" key="13">
    <source>
        <dbReference type="Proteomes" id="UP000479190"/>
    </source>
</evidence>
<dbReference type="Gene3D" id="3.30.70.270">
    <property type="match status" value="2"/>
</dbReference>
<dbReference type="InterPro" id="IPR012337">
    <property type="entry name" value="RNaseH-like_sf"/>
</dbReference>
<dbReference type="InterPro" id="IPR043128">
    <property type="entry name" value="Rev_trsase/Diguanyl_cyclase"/>
</dbReference>
<feature type="domain" description="Integrase catalytic" evidence="11">
    <location>
        <begin position="710"/>
        <end position="868"/>
    </location>
</feature>
<protein>
    <recommendedName>
        <fullName evidence="1">RNA-directed DNA polymerase</fullName>
        <ecNumber evidence="1">2.7.7.49</ecNumber>
    </recommendedName>
</protein>